<keyword evidence="3" id="KW-1185">Reference proteome</keyword>
<feature type="compositionally biased region" description="Basic residues" evidence="1">
    <location>
        <begin position="1"/>
        <end position="14"/>
    </location>
</feature>
<dbReference type="GO" id="GO:0016773">
    <property type="term" value="F:phosphotransferase activity, alcohol group as acceptor"/>
    <property type="evidence" value="ECO:0007669"/>
    <property type="project" value="InterPro"/>
</dbReference>
<dbReference type="InterPro" id="IPR006748">
    <property type="entry name" value="NH2Glyco/OHUrea_AB-resist_kin"/>
</dbReference>
<dbReference type="EMBL" id="CP049257">
    <property type="protein sequence ID" value="QIG42716.1"/>
    <property type="molecule type" value="Genomic_DNA"/>
</dbReference>
<feature type="region of interest" description="Disordered" evidence="1">
    <location>
        <begin position="1"/>
        <end position="61"/>
    </location>
</feature>
<dbReference type="InterPro" id="IPR011009">
    <property type="entry name" value="Kinase-like_dom_sf"/>
</dbReference>
<feature type="compositionally biased region" description="Low complexity" evidence="1">
    <location>
        <begin position="19"/>
        <end position="29"/>
    </location>
</feature>
<proteinExistence type="predicted"/>
<dbReference type="GO" id="GO:0019748">
    <property type="term" value="P:secondary metabolic process"/>
    <property type="evidence" value="ECO:0007669"/>
    <property type="project" value="InterPro"/>
</dbReference>
<evidence type="ECO:0000256" key="1">
    <source>
        <dbReference type="SAM" id="MobiDB-lite"/>
    </source>
</evidence>
<dbReference type="Proteomes" id="UP000502996">
    <property type="component" value="Chromosome"/>
</dbReference>
<organism evidence="2 3">
    <name type="scientific">Nocardioides anomalus</name>
    <dbReference type="NCBI Taxonomy" id="2712223"/>
    <lineage>
        <taxon>Bacteria</taxon>
        <taxon>Bacillati</taxon>
        <taxon>Actinomycetota</taxon>
        <taxon>Actinomycetes</taxon>
        <taxon>Propionibacteriales</taxon>
        <taxon>Nocardioidaceae</taxon>
        <taxon>Nocardioides</taxon>
    </lineage>
</organism>
<accession>A0A6G6WBY5</accession>
<protein>
    <submittedName>
        <fullName evidence="2">Aminoglycoside resistance protein</fullName>
    </submittedName>
</protein>
<dbReference type="Gene3D" id="3.90.1200.10">
    <property type="match status" value="1"/>
</dbReference>
<gene>
    <name evidence="2" type="ORF">G5V58_07905</name>
</gene>
<evidence type="ECO:0000313" key="2">
    <source>
        <dbReference type="EMBL" id="QIG42716.1"/>
    </source>
</evidence>
<sequence length="378" mass="41915">MRGPGTRRRGRRPAGRPGPGQRPAPSRGALAPARVRAPQSPQTPPTDLFARRSPHGPAVPPIQARSTVLVHVRHHRVVPVVPLPAEVLAFATRGPEWAAFVDRLPRLVREVSEEWGLTPDGEPVSGWCSLALPVRHDGGEAVLKLSFPDDEGEHEALALQRWGGDGVVRLLRADPRRRALLLERLHPVDLSSLSDVEACEVVGERYARLHVPAPPQLRPLPAYVARWTDELAALPRDAPVPHRMVEQAVSLGRDLAADERASGTMIHADLHYANVLAADREPWLVIDPKPVSGDPHYEPAPMLWNRWDEVVASGDVRGAVRRRFHTLVDAAYLDEDRARDWVVVRMLHNALWELQDHPDGPDRDYLTMCVAIAKAVQD</sequence>
<dbReference type="KEGG" id="nano:G5V58_07905"/>
<dbReference type="Pfam" id="PF04655">
    <property type="entry name" value="APH_6_hur"/>
    <property type="match status" value="1"/>
</dbReference>
<reference evidence="2 3" key="1">
    <citation type="submission" date="2020-02" db="EMBL/GenBank/DDBJ databases">
        <title>Full genome sequence of Nocardioides sp. R-3366.</title>
        <authorList>
            <person name="Im W.-T."/>
        </authorList>
    </citation>
    <scope>NUCLEOTIDE SEQUENCE [LARGE SCALE GENOMIC DNA]</scope>
    <source>
        <strain evidence="2 3">R-3366</strain>
    </source>
</reference>
<dbReference type="SUPFAM" id="SSF56112">
    <property type="entry name" value="Protein kinase-like (PK-like)"/>
    <property type="match status" value="1"/>
</dbReference>
<name>A0A6G6WBY5_9ACTN</name>
<dbReference type="AlphaFoldDB" id="A0A6G6WBY5"/>
<evidence type="ECO:0000313" key="3">
    <source>
        <dbReference type="Proteomes" id="UP000502996"/>
    </source>
</evidence>